<proteinExistence type="predicted"/>
<comment type="caution">
    <text evidence="2">The sequence shown here is derived from an EMBL/GenBank/DDBJ whole genome shotgun (WGS) entry which is preliminary data.</text>
</comment>
<dbReference type="InterPro" id="IPR010982">
    <property type="entry name" value="Lambda_DNA-bd_dom_sf"/>
</dbReference>
<dbReference type="GO" id="GO:0003677">
    <property type="term" value="F:DNA binding"/>
    <property type="evidence" value="ECO:0007669"/>
    <property type="project" value="InterPro"/>
</dbReference>
<dbReference type="CDD" id="cd00093">
    <property type="entry name" value="HTH_XRE"/>
    <property type="match status" value="1"/>
</dbReference>
<keyword evidence="3" id="KW-1185">Reference proteome</keyword>
<evidence type="ECO:0000259" key="1">
    <source>
        <dbReference type="PROSITE" id="PS50943"/>
    </source>
</evidence>
<dbReference type="RefSeq" id="WP_043471802.1">
    <property type="nucleotide sequence ID" value="NZ_CP134822.1"/>
</dbReference>
<dbReference type="Proteomes" id="UP000028058">
    <property type="component" value="Unassembled WGS sequence"/>
</dbReference>
<dbReference type="EMBL" id="JNAD02000004">
    <property type="protein sequence ID" value="RKM96584.1"/>
    <property type="molecule type" value="Genomic_DNA"/>
</dbReference>
<gene>
    <name evidence="2" type="ORF">SFRA_011105</name>
</gene>
<name>A0A420V5C0_9ACTN</name>
<dbReference type="Pfam" id="PF13560">
    <property type="entry name" value="HTH_31"/>
    <property type="match status" value="1"/>
</dbReference>
<dbReference type="SUPFAM" id="SSF47413">
    <property type="entry name" value="lambda repressor-like DNA-binding domains"/>
    <property type="match status" value="1"/>
</dbReference>
<accession>A0A420V5C0</accession>
<evidence type="ECO:0000313" key="3">
    <source>
        <dbReference type="Proteomes" id="UP000028058"/>
    </source>
</evidence>
<organism evidence="2 3">
    <name type="scientific">Streptomyces xinghaiensis</name>
    <dbReference type="NCBI Taxonomy" id="1038928"/>
    <lineage>
        <taxon>Bacteria</taxon>
        <taxon>Bacillati</taxon>
        <taxon>Actinomycetota</taxon>
        <taxon>Actinomycetes</taxon>
        <taxon>Kitasatosporales</taxon>
        <taxon>Streptomycetaceae</taxon>
        <taxon>Streptomyces</taxon>
    </lineage>
</organism>
<dbReference type="PROSITE" id="PS50943">
    <property type="entry name" value="HTH_CROC1"/>
    <property type="match status" value="1"/>
</dbReference>
<dbReference type="SMART" id="SM00530">
    <property type="entry name" value="HTH_XRE"/>
    <property type="match status" value="1"/>
</dbReference>
<sequence>MTTDCENAENLDPYSSPKTFFGAELRRLREAAGLTQLQLGERVFCSRDYISRFESASRRPQPEVSRLLDEVLGSGEHLQRLCRLARRSKHPDYFADAADLEKHAATISEYAPMLIPGLLQTEAYARGLTRATLPYAARDEVQAHVTARMERGGRLDDPGAPELWAILHEAALRVPVDGPEVMREQLDRLVTMGRDHSRVIVQVVPYSAGPHPLMYGTTLLMTFDDAPPVAYTEGAHTGQLIDEPALVAKFDRSYDHVRAAALTPRASLALIESVAKDYSSP</sequence>
<feature type="domain" description="HTH cro/C1-type" evidence="1">
    <location>
        <begin position="25"/>
        <end position="78"/>
    </location>
</feature>
<dbReference type="Gene3D" id="1.10.260.40">
    <property type="entry name" value="lambda repressor-like DNA-binding domains"/>
    <property type="match status" value="1"/>
</dbReference>
<reference evidence="2 3" key="1">
    <citation type="journal article" date="2014" name="Genome Announc.">
        <title>Draft Genome Sequence of Streptomyces fradiae ATCC 19609, a Strain Highly Sensitive to Antibiotics.</title>
        <authorList>
            <person name="Bekker O.B."/>
            <person name="Klimina K.M."/>
            <person name="Vatlin A.A."/>
            <person name="Zakharevich N.V."/>
            <person name="Kasianov A.S."/>
            <person name="Danilenko V.N."/>
        </authorList>
    </citation>
    <scope>NUCLEOTIDE SEQUENCE [LARGE SCALE GENOMIC DNA]</scope>
    <source>
        <strain evidence="2 3">ATCC 19609</strain>
    </source>
</reference>
<evidence type="ECO:0000313" key="2">
    <source>
        <dbReference type="EMBL" id="RKM96584.1"/>
    </source>
</evidence>
<dbReference type="InterPro" id="IPR043917">
    <property type="entry name" value="DUF5753"/>
</dbReference>
<dbReference type="OrthoDB" id="2897536at2"/>
<dbReference type="AlphaFoldDB" id="A0A420V5C0"/>
<dbReference type="Pfam" id="PF19054">
    <property type="entry name" value="DUF5753"/>
    <property type="match status" value="1"/>
</dbReference>
<protein>
    <submittedName>
        <fullName evidence="2">XRE family transcriptional regulator</fullName>
    </submittedName>
</protein>
<dbReference type="InterPro" id="IPR001387">
    <property type="entry name" value="Cro/C1-type_HTH"/>
</dbReference>